<comment type="caution">
    <text evidence="1">The sequence shown here is derived from an EMBL/GenBank/DDBJ whole genome shotgun (WGS) entry which is preliminary data.</text>
</comment>
<proteinExistence type="predicted"/>
<evidence type="ECO:0000313" key="1">
    <source>
        <dbReference type="EMBL" id="TJQ06263.1"/>
    </source>
</evidence>
<accession>A0A2J1C1C9</accession>
<dbReference type="Proteomes" id="UP000309937">
    <property type="component" value="Unassembled WGS sequence"/>
</dbReference>
<geneLocation type="plasmid" evidence="1">
    <name>unnamed1</name>
</geneLocation>
<keyword evidence="1" id="KW-0614">Plasmid</keyword>
<reference evidence="1 2" key="1">
    <citation type="submission" date="2018-12" db="EMBL/GenBank/DDBJ databases">
        <title>Food and Water Safety Consortium.</title>
        <authorList>
            <person name="Tyson S."/>
            <person name="Peterson C.-L."/>
            <person name="Olson A."/>
            <person name="Tyler S."/>
            <person name="Cabral J."/>
            <person name="Lynch T."/>
            <person name="Knox N."/>
            <person name="Van Domselaar G."/>
            <person name="Graham M."/>
        </authorList>
    </citation>
    <scope>NUCLEOTIDE SEQUENCE [LARGE SCALE GENOMIC DNA]</scope>
    <source>
        <strain evidence="1 2">FWSEC0118</strain>
        <plasmid evidence="1">unnamed1</plasmid>
    </source>
</reference>
<name>A0A2J1C1C9_ECOLX</name>
<dbReference type="EMBL" id="RRGJ01000121">
    <property type="protein sequence ID" value="TJQ06263.1"/>
    <property type="molecule type" value="Genomic_DNA"/>
</dbReference>
<gene>
    <name evidence="1" type="ORF">C9Z68_25745</name>
</gene>
<protein>
    <submittedName>
        <fullName evidence="1">Uncharacterized protein</fullName>
    </submittedName>
</protein>
<organism evidence="1 2">
    <name type="scientific">Escherichia coli</name>
    <dbReference type="NCBI Taxonomy" id="562"/>
    <lineage>
        <taxon>Bacteria</taxon>
        <taxon>Pseudomonadati</taxon>
        <taxon>Pseudomonadota</taxon>
        <taxon>Gammaproteobacteria</taxon>
        <taxon>Enterobacterales</taxon>
        <taxon>Enterobacteriaceae</taxon>
        <taxon>Escherichia</taxon>
    </lineage>
</organism>
<sequence length="61" mass="6825">MRPDFPAPYGSPADGLRGKTSIFSHPVYLLLREFHLQDSRDSSQEFCTLIILTMPLSAAQT</sequence>
<dbReference type="AlphaFoldDB" id="A0A2J1C1C9"/>
<evidence type="ECO:0000313" key="2">
    <source>
        <dbReference type="Proteomes" id="UP000309937"/>
    </source>
</evidence>